<comment type="caution">
    <text evidence="2">The sequence shown here is derived from an EMBL/GenBank/DDBJ whole genome shotgun (WGS) entry which is preliminary data.</text>
</comment>
<gene>
    <name evidence="2" type="ORF">LCGC14_2234070</name>
</gene>
<sequence>MSKWTTLILIVSAVSLLGTVTVAVAQVPSTVIVNIDKTSLVWDANPVADLVDKYTVECGGVSGDYNLLAYDVLPDATTGVIPTRAALKDFVTQWGVHFCVVTASNKYGTSGPSNEVEFDAGRPPTTRQNLRLESQ</sequence>
<dbReference type="EMBL" id="LAZR01030119">
    <property type="protein sequence ID" value="KKL57574.1"/>
    <property type="molecule type" value="Genomic_DNA"/>
</dbReference>
<evidence type="ECO:0000313" key="2">
    <source>
        <dbReference type="EMBL" id="KKL57574.1"/>
    </source>
</evidence>
<accession>A0A0F9D7L4</accession>
<proteinExistence type="predicted"/>
<evidence type="ECO:0000256" key="1">
    <source>
        <dbReference type="SAM" id="MobiDB-lite"/>
    </source>
</evidence>
<organism evidence="2">
    <name type="scientific">marine sediment metagenome</name>
    <dbReference type="NCBI Taxonomy" id="412755"/>
    <lineage>
        <taxon>unclassified sequences</taxon>
        <taxon>metagenomes</taxon>
        <taxon>ecological metagenomes</taxon>
    </lineage>
</organism>
<dbReference type="AlphaFoldDB" id="A0A0F9D7L4"/>
<name>A0A0F9D7L4_9ZZZZ</name>
<protein>
    <recommendedName>
        <fullName evidence="3">Fibronectin type-III domain-containing protein</fullName>
    </recommendedName>
</protein>
<reference evidence="2" key="1">
    <citation type="journal article" date="2015" name="Nature">
        <title>Complex archaea that bridge the gap between prokaryotes and eukaryotes.</title>
        <authorList>
            <person name="Spang A."/>
            <person name="Saw J.H."/>
            <person name="Jorgensen S.L."/>
            <person name="Zaremba-Niedzwiedzka K."/>
            <person name="Martijn J."/>
            <person name="Lind A.E."/>
            <person name="van Eijk R."/>
            <person name="Schleper C."/>
            <person name="Guy L."/>
            <person name="Ettema T.J."/>
        </authorList>
    </citation>
    <scope>NUCLEOTIDE SEQUENCE</scope>
</reference>
<feature type="region of interest" description="Disordered" evidence="1">
    <location>
        <begin position="108"/>
        <end position="135"/>
    </location>
</feature>
<feature type="compositionally biased region" description="Polar residues" evidence="1">
    <location>
        <begin position="125"/>
        <end position="135"/>
    </location>
</feature>
<evidence type="ECO:0008006" key="3">
    <source>
        <dbReference type="Google" id="ProtNLM"/>
    </source>
</evidence>